<comment type="caution">
    <text evidence="1">The sequence shown here is derived from an EMBL/GenBank/DDBJ whole genome shotgun (WGS) entry which is preliminary data.</text>
</comment>
<gene>
    <name evidence="1" type="ORF">RMSM_04283</name>
</gene>
<protein>
    <submittedName>
        <fullName evidence="1">Uncharacterized protein</fullName>
    </submittedName>
</protein>
<sequence length="895" mass="101975">MSQSPEYPFRCNSALVVDDHFKWLAEVNDDETGKSQHWTYIYLMRLAELVKPAHLDGWRRANNELLIDHLSTIVANDTGHQGKWATAESQLKPDALETLLSIGFQPTSEFIERSVVEESSAFVANDVAMLLACLPVEELPPALLDLVRSGYQSDNEGNQHLFRHTGFIALVQSSRKRNAFDAICNFGFVYHDDVLLATVDAISETAIARIEQGDRDIPETLLDLVINGETKHQREASASVFCRLVWTGYVHGTLLHRLIDIVYDESLEEFTCGQALEAIARTQFTKADEWKDKIWLLTQTQHEPLHWRAMEVFIRRGWLDVDKETWLHGRLGLSIESEIVRLEQPGSLTGWQAYLLGLLYAQNVLKYSHAMVSAIEGAKADVFYQLIRQVSQAGKSNSRNVVHSLAKRIYSLNTEYSTDTGLFSVLAKLSPSSLLAIVASNQWQRWMVEGKAALCEATSVAFATGIDDNPNEYLIPFMQDAAFQVRRSAYRILSHVDCKQLFSICQLWTNTGDIELERRAAEMVEWLPRNVYPDDLVCKFGFQGHREPAVREAFHNVLIRRRQRAWADECLEQLFESCRSQKSEMAECFRLVRTLARIGDDVSIRRIKQFVGSELPPIWIRTLLKRATKQIEKQWKQTTDKWPSPWSHEVGDIEEVDGKFLLSDGSQITAKISLWRKHRFDQTEKYAWGGLAVDLSGRFGFLHDDHNVTLSIEGRENSTVLVGNVRSKSRMGTEIRFSGQSEYPSKNQVNAEPRQLFDQVVAVLRDAKLGLSVHEAEQIVEKIQPAVEASDLASLLKSPVDSVPSTLRTQEIVLIVRLVAEAVRDRDVHGLGVWQLADRLFMMDAQRLRFLPTELVEFSKLVFDPSENADDELLLWMRDRLSPVARAEQMQHQEE</sequence>
<dbReference type="AlphaFoldDB" id="M5RHP1"/>
<reference evidence="1 2" key="1">
    <citation type="journal article" date="2013" name="Mar. Genomics">
        <title>Expression of sulfatases in Rhodopirellula baltica and the diversity of sulfatases in the genus Rhodopirellula.</title>
        <authorList>
            <person name="Wegner C.E."/>
            <person name="Richter-Heitmann T."/>
            <person name="Klindworth A."/>
            <person name="Klockow C."/>
            <person name="Richter M."/>
            <person name="Achstetter T."/>
            <person name="Glockner F.O."/>
            <person name="Harder J."/>
        </authorList>
    </citation>
    <scope>NUCLEOTIDE SEQUENCE [LARGE SCALE GENOMIC DNA]</scope>
    <source>
        <strain evidence="1 2">SM1</strain>
    </source>
</reference>
<proteinExistence type="predicted"/>
<evidence type="ECO:0000313" key="2">
    <source>
        <dbReference type="Proteomes" id="UP000011991"/>
    </source>
</evidence>
<dbReference type="OrthoDB" id="219094at2"/>
<organism evidence="1 2">
    <name type="scientific">Rhodopirellula maiorica SM1</name>
    <dbReference type="NCBI Taxonomy" id="1265738"/>
    <lineage>
        <taxon>Bacteria</taxon>
        <taxon>Pseudomonadati</taxon>
        <taxon>Planctomycetota</taxon>
        <taxon>Planctomycetia</taxon>
        <taxon>Pirellulales</taxon>
        <taxon>Pirellulaceae</taxon>
        <taxon>Novipirellula</taxon>
    </lineage>
</organism>
<dbReference type="EMBL" id="ANOG01000613">
    <property type="protein sequence ID" value="EMI18808.1"/>
    <property type="molecule type" value="Genomic_DNA"/>
</dbReference>
<dbReference type="Proteomes" id="UP000011991">
    <property type="component" value="Unassembled WGS sequence"/>
</dbReference>
<dbReference type="PATRIC" id="fig|1265738.3.peg.4291"/>
<name>M5RHP1_9BACT</name>
<accession>M5RHP1</accession>
<evidence type="ECO:0000313" key="1">
    <source>
        <dbReference type="EMBL" id="EMI18808.1"/>
    </source>
</evidence>
<keyword evidence="2" id="KW-1185">Reference proteome</keyword>